<feature type="repeat" description="PPR" evidence="3">
    <location>
        <begin position="258"/>
        <end position="292"/>
    </location>
</feature>
<dbReference type="InterPro" id="IPR046848">
    <property type="entry name" value="E_motif"/>
</dbReference>
<reference evidence="4 5" key="1">
    <citation type="journal article" date="2021" name="Commun. Biol.">
        <title>The genome of Shorea leprosula (Dipterocarpaceae) highlights the ecological relevance of drought in aseasonal tropical rainforests.</title>
        <authorList>
            <person name="Ng K.K.S."/>
            <person name="Kobayashi M.J."/>
            <person name="Fawcett J.A."/>
            <person name="Hatakeyama M."/>
            <person name="Paape T."/>
            <person name="Ng C.H."/>
            <person name="Ang C.C."/>
            <person name="Tnah L.H."/>
            <person name="Lee C.T."/>
            <person name="Nishiyama T."/>
            <person name="Sese J."/>
            <person name="O'Brien M.J."/>
            <person name="Copetti D."/>
            <person name="Mohd Noor M.I."/>
            <person name="Ong R.C."/>
            <person name="Putra M."/>
            <person name="Sireger I.Z."/>
            <person name="Indrioko S."/>
            <person name="Kosugi Y."/>
            <person name="Izuno A."/>
            <person name="Isagi Y."/>
            <person name="Lee S.L."/>
            <person name="Shimizu K.K."/>
        </authorList>
    </citation>
    <scope>NUCLEOTIDE SEQUENCE [LARGE SCALE GENOMIC DNA]</scope>
    <source>
        <strain evidence="4">214</strain>
    </source>
</reference>
<dbReference type="InterPro" id="IPR002885">
    <property type="entry name" value="PPR_rpt"/>
</dbReference>
<dbReference type="GO" id="GO:0003723">
    <property type="term" value="F:RNA binding"/>
    <property type="evidence" value="ECO:0007669"/>
    <property type="project" value="InterPro"/>
</dbReference>
<name>A0AAV5K468_9ROSI</name>
<dbReference type="InterPro" id="IPR011990">
    <property type="entry name" value="TPR-like_helical_dom_sf"/>
</dbReference>
<dbReference type="SUPFAM" id="SSF48452">
    <property type="entry name" value="TPR-like"/>
    <property type="match status" value="1"/>
</dbReference>
<sequence>MLFLRFTPQGTLKSAIFSTKFLIQCLVRSLSVPAKFSSTQDVYQCNLRLGRLSRAGNIQAARQLFDTMSERDVVSWNAIVTGYWQNGYLEESKTLFASMPVRNVISWNSMIAGCVENDRMNEAFDYFKAMPWRNTASWNVMISGFVKFNRVEDASKLFEEMPSRNVISFTLMIDGYMKTGEVDKARALFNHMPRRNVVSWAVMISGYVNNGQFNEARDLYEQMPVKNVVAMTSMITGFSKQGMMDEARALFDGFKHKDLVSWNAIITGYAQRGIGEEALKLSSEMIKMGMQPDNFTLISVLSACSGLASLKEGMQIHVLVIKYGFESDISICNSLITMYSKCGCILDSELAFRQIRKANLISWNTIIAALAQHGLYRKAIAFSKEMEFNCIKPDGITFLSLLSACGHAGKVNESTNLFDLMVKAYEIAPRSVHYSCLIDILCRAGQLDKACKLIQEMPFDADAGVWGALLAACNVYLNIELGELAAKKIVDLNPQNSGAYVMLSNMYARAGMWDEVIRVRVLMKDQGVKKQRGYSWLEIGDKMHLFLGGDISHPDTPRIHLELKRISLQMKAIDDIAETVLLWSCFG</sequence>
<protein>
    <recommendedName>
        <fullName evidence="6">Chlororespiratory reduction 4</fullName>
    </recommendedName>
</protein>
<dbReference type="NCBIfam" id="TIGR00756">
    <property type="entry name" value="PPR"/>
    <property type="match status" value="8"/>
</dbReference>
<feature type="repeat" description="PPR" evidence="3">
    <location>
        <begin position="72"/>
        <end position="106"/>
    </location>
</feature>
<feature type="repeat" description="PPR" evidence="3">
    <location>
        <begin position="196"/>
        <end position="230"/>
    </location>
</feature>
<dbReference type="Proteomes" id="UP001054252">
    <property type="component" value="Unassembled WGS sequence"/>
</dbReference>
<feature type="repeat" description="PPR" evidence="3">
    <location>
        <begin position="359"/>
        <end position="393"/>
    </location>
</feature>
<dbReference type="GO" id="GO:0009451">
    <property type="term" value="P:RNA modification"/>
    <property type="evidence" value="ECO:0007669"/>
    <property type="project" value="InterPro"/>
</dbReference>
<dbReference type="GO" id="GO:0048731">
    <property type="term" value="P:system development"/>
    <property type="evidence" value="ECO:0007669"/>
    <property type="project" value="UniProtKB-ARBA"/>
</dbReference>
<keyword evidence="5" id="KW-1185">Reference proteome</keyword>
<dbReference type="Pfam" id="PF20431">
    <property type="entry name" value="E_motif"/>
    <property type="match status" value="1"/>
</dbReference>
<evidence type="ECO:0008006" key="6">
    <source>
        <dbReference type="Google" id="ProtNLM"/>
    </source>
</evidence>
<dbReference type="AlphaFoldDB" id="A0AAV5K468"/>
<dbReference type="Gene3D" id="1.25.40.10">
    <property type="entry name" value="Tetratricopeptide repeat domain"/>
    <property type="match status" value="5"/>
</dbReference>
<dbReference type="PROSITE" id="PS51375">
    <property type="entry name" value="PPR"/>
    <property type="match status" value="7"/>
</dbReference>
<dbReference type="Pfam" id="PF12854">
    <property type="entry name" value="PPR_1"/>
    <property type="match status" value="1"/>
</dbReference>
<accession>A0AAV5K468</accession>
<dbReference type="Pfam" id="PF13041">
    <property type="entry name" value="PPR_2"/>
    <property type="match status" value="2"/>
</dbReference>
<evidence type="ECO:0000256" key="3">
    <source>
        <dbReference type="PROSITE-ProRule" id="PRU00708"/>
    </source>
</evidence>
<evidence type="ECO:0000313" key="4">
    <source>
        <dbReference type="EMBL" id="GKV18677.1"/>
    </source>
</evidence>
<gene>
    <name evidence="4" type="ORF">SLEP1_g29021</name>
</gene>
<keyword evidence="2" id="KW-0677">Repeat</keyword>
<comment type="caution">
    <text evidence="4">The sequence shown here is derived from an EMBL/GenBank/DDBJ whole genome shotgun (WGS) entry which is preliminary data.</text>
</comment>
<dbReference type="InterPro" id="IPR046960">
    <property type="entry name" value="PPR_At4g14850-like_plant"/>
</dbReference>
<evidence type="ECO:0000256" key="2">
    <source>
        <dbReference type="ARBA" id="ARBA00022737"/>
    </source>
</evidence>
<dbReference type="PANTHER" id="PTHR47926:SF436">
    <property type="entry name" value="PENTATRICOPEPTIDE REPEAT-CONTAINING PROTEIN ELI1, CHLOROPLASTIC-LIKE ISOFORM X2"/>
    <property type="match status" value="1"/>
</dbReference>
<proteinExistence type="inferred from homology"/>
<dbReference type="FunFam" id="1.25.40.10:FF:000842">
    <property type="entry name" value="Pentatricopeptide repeat-containing protein mitochondrial"/>
    <property type="match status" value="1"/>
</dbReference>
<dbReference type="EMBL" id="BPVZ01000051">
    <property type="protein sequence ID" value="GKV18677.1"/>
    <property type="molecule type" value="Genomic_DNA"/>
</dbReference>
<evidence type="ECO:0000256" key="1">
    <source>
        <dbReference type="ARBA" id="ARBA00006643"/>
    </source>
</evidence>
<organism evidence="4 5">
    <name type="scientific">Rubroshorea leprosula</name>
    <dbReference type="NCBI Taxonomy" id="152421"/>
    <lineage>
        <taxon>Eukaryota</taxon>
        <taxon>Viridiplantae</taxon>
        <taxon>Streptophyta</taxon>
        <taxon>Embryophyta</taxon>
        <taxon>Tracheophyta</taxon>
        <taxon>Spermatophyta</taxon>
        <taxon>Magnoliopsida</taxon>
        <taxon>eudicotyledons</taxon>
        <taxon>Gunneridae</taxon>
        <taxon>Pentapetalae</taxon>
        <taxon>rosids</taxon>
        <taxon>malvids</taxon>
        <taxon>Malvales</taxon>
        <taxon>Dipterocarpaceae</taxon>
        <taxon>Rubroshorea</taxon>
    </lineage>
</organism>
<feature type="repeat" description="PPR" evidence="3">
    <location>
        <begin position="134"/>
        <end position="168"/>
    </location>
</feature>
<dbReference type="PANTHER" id="PTHR47926">
    <property type="entry name" value="PENTATRICOPEPTIDE REPEAT-CONTAINING PROTEIN"/>
    <property type="match status" value="1"/>
</dbReference>
<feature type="repeat" description="PPR" evidence="3">
    <location>
        <begin position="430"/>
        <end position="460"/>
    </location>
</feature>
<comment type="similarity">
    <text evidence="1">Belongs to the PPR family. PCMP-H subfamily.</text>
</comment>
<feature type="repeat" description="PPR" evidence="3">
    <location>
        <begin position="496"/>
        <end position="530"/>
    </location>
</feature>
<dbReference type="Pfam" id="PF01535">
    <property type="entry name" value="PPR"/>
    <property type="match status" value="6"/>
</dbReference>
<dbReference type="FunFam" id="1.25.40.10:FF:000333">
    <property type="entry name" value="Pentatricopeptide repeat-containing protein"/>
    <property type="match status" value="1"/>
</dbReference>
<dbReference type="FunFam" id="1.25.40.10:FF:000125">
    <property type="entry name" value="Pentatricopeptide repeat-containing protein"/>
    <property type="match status" value="1"/>
</dbReference>
<evidence type="ECO:0000313" key="5">
    <source>
        <dbReference type="Proteomes" id="UP001054252"/>
    </source>
</evidence>